<proteinExistence type="predicted"/>
<evidence type="ECO:0000313" key="3">
    <source>
        <dbReference type="Proteomes" id="UP000181936"/>
    </source>
</evidence>
<accession>A0A1L3MNC0</accession>
<evidence type="ECO:0008006" key="4">
    <source>
        <dbReference type="Google" id="ProtNLM"/>
    </source>
</evidence>
<protein>
    <recommendedName>
        <fullName evidence="4">PRK06770 family protein</fullName>
    </recommendedName>
</protein>
<sequence length="182" mass="21059">MEWIRRHKLILSTIVIVLLFFGILGVILVDMFDEDPASSTNTGQIDGGENKEITQSIDTTKKADVIENPFEEDKKVIVELDILNYMHGMSHQKVIADKKWIHYKISQERIEFLLDVIEEGNFKNKDTYNSILNKWLANDFSHADEDHNVIWKLQGGTVGKATGVMTKEQEEEYIQRYDSQIK</sequence>
<dbReference type="RefSeq" id="WP_072578627.1">
    <property type="nucleotide sequence ID" value="NZ_CP016020.1"/>
</dbReference>
<dbReference type="AlphaFoldDB" id="A0A1L3MNC0"/>
<evidence type="ECO:0000256" key="1">
    <source>
        <dbReference type="SAM" id="Phobius"/>
    </source>
</evidence>
<name>A0A1L3MNC0_9BACI</name>
<evidence type="ECO:0000313" key="2">
    <source>
        <dbReference type="EMBL" id="APH03835.1"/>
    </source>
</evidence>
<dbReference type="KEGG" id="bwh:A9C19_03145"/>
<keyword evidence="3" id="KW-1185">Reference proteome</keyword>
<reference evidence="2 3" key="1">
    <citation type="journal article" date="2016" name="Sci. Rep.">
        <title>Complete genome sequence and transcriptomic analysis of a novel marine strain Bacillus weihaiensis reveals the mechanism of brown algae degradation.</title>
        <authorList>
            <person name="Zhu Y."/>
            <person name="Chen P."/>
            <person name="Bao Y."/>
            <person name="Men Y."/>
            <person name="Zeng Y."/>
            <person name="Yang J."/>
            <person name="Sun J."/>
            <person name="Sun Y."/>
        </authorList>
    </citation>
    <scope>NUCLEOTIDE SEQUENCE [LARGE SCALE GENOMIC DNA]</scope>
    <source>
        <strain evidence="2 3">Alg07</strain>
    </source>
</reference>
<dbReference type="STRING" id="1547283.A9C19_03145"/>
<organism evidence="2 3">
    <name type="scientific">Bacillus weihaiensis</name>
    <dbReference type="NCBI Taxonomy" id="1547283"/>
    <lineage>
        <taxon>Bacteria</taxon>
        <taxon>Bacillati</taxon>
        <taxon>Bacillota</taxon>
        <taxon>Bacilli</taxon>
        <taxon>Bacillales</taxon>
        <taxon>Bacillaceae</taxon>
        <taxon>Bacillus</taxon>
    </lineage>
</organism>
<keyword evidence="1" id="KW-0812">Transmembrane</keyword>
<dbReference type="Proteomes" id="UP000181936">
    <property type="component" value="Chromosome"/>
</dbReference>
<keyword evidence="1" id="KW-1133">Transmembrane helix</keyword>
<gene>
    <name evidence="2" type="ORF">A9C19_03145</name>
</gene>
<keyword evidence="1" id="KW-0472">Membrane</keyword>
<dbReference type="EMBL" id="CP016020">
    <property type="protein sequence ID" value="APH03835.1"/>
    <property type="molecule type" value="Genomic_DNA"/>
</dbReference>
<dbReference type="InterPro" id="IPR046208">
    <property type="entry name" value="DUF6241"/>
</dbReference>
<dbReference type="OrthoDB" id="1932566at2"/>
<dbReference type="Pfam" id="PF19754">
    <property type="entry name" value="DUF6241"/>
    <property type="match status" value="1"/>
</dbReference>
<feature type="transmembrane region" description="Helical" evidence="1">
    <location>
        <begin position="9"/>
        <end position="29"/>
    </location>
</feature>